<sequence length="74" mass="8609">MQTYSLDLTGYRCPMPLLIAKQTFINCSKPSQFCLLLNIESYIDIKQLCKNLAIDILDESQNNQQIRMLLKVNR</sequence>
<organism evidence="2 3">
    <name type="scientific">Haemophilus paraphrohaemolyticus</name>
    <dbReference type="NCBI Taxonomy" id="736"/>
    <lineage>
        <taxon>Bacteria</taxon>
        <taxon>Pseudomonadati</taxon>
        <taxon>Pseudomonadota</taxon>
        <taxon>Gammaproteobacteria</taxon>
        <taxon>Pasteurellales</taxon>
        <taxon>Pasteurellaceae</taxon>
        <taxon>Haemophilus</taxon>
    </lineage>
</organism>
<dbReference type="RefSeq" id="WP_111354356.1">
    <property type="nucleotide sequence ID" value="NZ_QEQF01000007.1"/>
</dbReference>
<evidence type="ECO:0000313" key="2">
    <source>
        <dbReference type="EMBL" id="RDF09393.1"/>
    </source>
</evidence>
<keyword evidence="3" id="KW-1185">Reference proteome</keyword>
<evidence type="ECO:0000259" key="1">
    <source>
        <dbReference type="Pfam" id="PF01206"/>
    </source>
</evidence>
<dbReference type="Gene3D" id="3.30.110.40">
    <property type="entry name" value="TusA-like domain"/>
    <property type="match status" value="1"/>
</dbReference>
<comment type="caution">
    <text evidence="2">The sequence shown here is derived from an EMBL/GenBank/DDBJ whole genome shotgun (WGS) entry which is preliminary data.</text>
</comment>
<reference evidence="2 3" key="1">
    <citation type="submission" date="2018-05" db="EMBL/GenBank/DDBJ databases">
        <title>Draft Genome Sequences for a Diverse set of 7 Haemophilus Species.</title>
        <authorList>
            <person name="Nichols M."/>
            <person name="Topaz N."/>
            <person name="Wang X."/>
            <person name="Wang X."/>
            <person name="Boxrud D."/>
        </authorList>
    </citation>
    <scope>NUCLEOTIDE SEQUENCE [LARGE SCALE GENOMIC DNA]</scope>
    <source>
        <strain evidence="2 3">C2014016342</strain>
    </source>
</reference>
<feature type="domain" description="UPF0033" evidence="1">
    <location>
        <begin position="5"/>
        <end position="71"/>
    </location>
</feature>
<evidence type="ECO:0000313" key="3">
    <source>
        <dbReference type="Proteomes" id="UP000253945"/>
    </source>
</evidence>
<dbReference type="Proteomes" id="UP000253945">
    <property type="component" value="Unassembled WGS sequence"/>
</dbReference>
<keyword evidence="2" id="KW-0808">Transferase</keyword>
<dbReference type="EMBL" id="QEQF01000007">
    <property type="protein sequence ID" value="RDF09393.1"/>
    <property type="molecule type" value="Genomic_DNA"/>
</dbReference>
<protein>
    <submittedName>
        <fullName evidence="2">Sulfurtransferase TusA family protein</fullName>
    </submittedName>
</protein>
<dbReference type="STRING" id="736.B0184_09130"/>
<dbReference type="Pfam" id="PF01206">
    <property type="entry name" value="TusA"/>
    <property type="match status" value="1"/>
</dbReference>
<dbReference type="SUPFAM" id="SSF64307">
    <property type="entry name" value="SirA-like"/>
    <property type="match status" value="1"/>
</dbReference>
<dbReference type="AlphaFoldDB" id="A0A369ZS32"/>
<gene>
    <name evidence="2" type="ORF">DPV92_07640</name>
</gene>
<dbReference type="InterPro" id="IPR036868">
    <property type="entry name" value="TusA-like_sf"/>
</dbReference>
<dbReference type="InterPro" id="IPR001455">
    <property type="entry name" value="TusA-like"/>
</dbReference>
<name>A0A369ZS32_9PAST</name>
<proteinExistence type="predicted"/>
<accession>A0A369ZS32</accession>
<dbReference type="GO" id="GO:0016740">
    <property type="term" value="F:transferase activity"/>
    <property type="evidence" value="ECO:0007669"/>
    <property type="project" value="UniProtKB-KW"/>
</dbReference>